<organism evidence="4 6">
    <name type="scientific">Rotaria sordida</name>
    <dbReference type="NCBI Taxonomy" id="392033"/>
    <lineage>
        <taxon>Eukaryota</taxon>
        <taxon>Metazoa</taxon>
        <taxon>Spiralia</taxon>
        <taxon>Gnathifera</taxon>
        <taxon>Rotifera</taxon>
        <taxon>Eurotatoria</taxon>
        <taxon>Bdelloidea</taxon>
        <taxon>Philodinida</taxon>
        <taxon>Philodinidae</taxon>
        <taxon>Rotaria</taxon>
    </lineage>
</organism>
<keyword evidence="1" id="KW-0472">Membrane</keyword>
<feature type="transmembrane region" description="Helical" evidence="1">
    <location>
        <begin position="18"/>
        <end position="35"/>
    </location>
</feature>
<accession>A0A815QRL8</accession>
<proteinExistence type="predicted"/>
<dbReference type="InterPro" id="IPR007074">
    <property type="entry name" value="LicD/FKTN/FKRP_NTP_transf"/>
</dbReference>
<evidence type="ECO:0000259" key="2">
    <source>
        <dbReference type="Pfam" id="PF04991"/>
    </source>
</evidence>
<dbReference type="EMBL" id="CAJNOL010002140">
    <property type="protein sequence ID" value="CAF1467009.1"/>
    <property type="molecule type" value="Genomic_DNA"/>
</dbReference>
<dbReference type="GO" id="GO:0009100">
    <property type="term" value="P:glycoprotein metabolic process"/>
    <property type="evidence" value="ECO:0007669"/>
    <property type="project" value="UniProtKB-ARBA"/>
</dbReference>
<dbReference type="PANTHER" id="PTHR43404:SF1">
    <property type="entry name" value="MNN4P"/>
    <property type="match status" value="1"/>
</dbReference>
<keyword evidence="6" id="KW-1185">Reference proteome</keyword>
<dbReference type="PANTHER" id="PTHR43404">
    <property type="entry name" value="LIPOPOLYSACCHARIDE CHOLINEPHOSPHOTRANSFERASE LICD"/>
    <property type="match status" value="1"/>
</dbReference>
<dbReference type="Proteomes" id="UP000663864">
    <property type="component" value="Unassembled WGS sequence"/>
</dbReference>
<sequence length="447" mass="52518">MYTNPVIYARLIINNRRFWIPCMFLFCLCAITIAIQQSDKVETPISTQVLQDFPYSLSNSLSYNEVKLLLDQLFNSETSLLNIQSIWNKLIEVWREILTKFLRDACELCHQNDSYCYESIDINRYIYYINESFYPINEIKRPVGMGIYYYFDLKTLRSVNNSILPTDVSQCDYFHMIQLMMNVQIILHQSQIKYFLTKGTLIGVLRHHDVIPWDTDIDLFIPSSATQKILRAFRQLDSLSTKLPLKTTAATTTTESSTARAPKDRPSFQNDLIVYRFINVHKVTSYKIFSLRSPIVNRTNYRWPKIDIFPYEENATHIYAYPKHQHNLGTMNYIAKTNVEPIYLRILGPLLVPSPRNLRLSIKAMIKLGRSNVFYACEGNTFLHRYNRGSVETWRIPCKELQNSYPLVKNERNATSSLCFEELKFPHLNQSLSLYKYRCEEDLQRTL</sequence>
<evidence type="ECO:0000313" key="5">
    <source>
        <dbReference type="EMBL" id="CAF3671990.1"/>
    </source>
</evidence>
<dbReference type="Proteomes" id="UP000663836">
    <property type="component" value="Unassembled WGS sequence"/>
</dbReference>
<dbReference type="EMBL" id="CAJNOT010000421">
    <property type="protein sequence ID" value="CAF0976099.1"/>
    <property type="molecule type" value="Genomic_DNA"/>
</dbReference>
<feature type="domain" description="LicD/FKTN/FKRP nucleotidyltransferase" evidence="2">
    <location>
        <begin position="189"/>
        <end position="241"/>
    </location>
</feature>
<name>A0A815QRL8_9BILA</name>
<keyword evidence="1" id="KW-0812">Transmembrane</keyword>
<dbReference type="InterPro" id="IPR052942">
    <property type="entry name" value="LPS_cholinephosphotransferase"/>
</dbReference>
<gene>
    <name evidence="5" type="ORF">JBS370_LOCUS7602</name>
    <name evidence="4" type="ORF">JXQ802_LOCUS38507</name>
    <name evidence="3" type="ORF">ZHD862_LOCUS11260</name>
</gene>
<dbReference type="Pfam" id="PF04991">
    <property type="entry name" value="LicD"/>
    <property type="match status" value="1"/>
</dbReference>
<protein>
    <recommendedName>
        <fullName evidence="2">LicD/FKTN/FKRP nucleotidyltransferase domain-containing protein</fullName>
    </recommendedName>
</protein>
<keyword evidence="1" id="KW-1133">Transmembrane helix</keyword>
<evidence type="ECO:0000313" key="3">
    <source>
        <dbReference type="EMBL" id="CAF0976099.1"/>
    </source>
</evidence>
<dbReference type="Proteomes" id="UP000663870">
    <property type="component" value="Unassembled WGS sequence"/>
</dbReference>
<comment type="caution">
    <text evidence="4">The sequence shown here is derived from an EMBL/GenBank/DDBJ whole genome shotgun (WGS) entry which is preliminary data.</text>
</comment>
<reference evidence="4" key="1">
    <citation type="submission" date="2021-02" db="EMBL/GenBank/DDBJ databases">
        <authorList>
            <person name="Nowell W R."/>
        </authorList>
    </citation>
    <scope>NUCLEOTIDE SEQUENCE</scope>
</reference>
<evidence type="ECO:0000313" key="6">
    <source>
        <dbReference type="Proteomes" id="UP000663870"/>
    </source>
</evidence>
<dbReference type="EMBL" id="CAJOBD010000456">
    <property type="protein sequence ID" value="CAF3671990.1"/>
    <property type="molecule type" value="Genomic_DNA"/>
</dbReference>
<evidence type="ECO:0000313" key="4">
    <source>
        <dbReference type="EMBL" id="CAF1467009.1"/>
    </source>
</evidence>
<dbReference type="AlphaFoldDB" id="A0A815QRL8"/>
<evidence type="ECO:0000256" key="1">
    <source>
        <dbReference type="SAM" id="Phobius"/>
    </source>
</evidence>